<feature type="compositionally biased region" description="Pro residues" evidence="8">
    <location>
        <begin position="463"/>
        <end position="485"/>
    </location>
</feature>
<evidence type="ECO:0000256" key="1">
    <source>
        <dbReference type="ARBA" id="ARBA00004177"/>
    </source>
</evidence>
<dbReference type="PROSITE" id="PS50179">
    <property type="entry name" value="VHS"/>
    <property type="match status" value="1"/>
</dbReference>
<dbReference type="PANTHER" id="PTHR45929:SF3">
    <property type="entry name" value="JAK PATHWAY SIGNAL TRANSDUCTION ADAPTOR MOLECULE"/>
    <property type="match status" value="1"/>
</dbReference>
<dbReference type="SUPFAM" id="SSF48464">
    <property type="entry name" value="ENTH/VHS domain"/>
    <property type="match status" value="1"/>
</dbReference>
<dbReference type="InterPro" id="IPR050670">
    <property type="entry name" value="STAM"/>
</dbReference>
<dbReference type="CDD" id="cd03568">
    <property type="entry name" value="VHS_STAM"/>
    <property type="match status" value="1"/>
</dbReference>
<evidence type="ECO:0000256" key="6">
    <source>
        <dbReference type="ARBA" id="ARBA00022927"/>
    </source>
</evidence>
<organism evidence="11 12">
    <name type="scientific">Brassicogethes aeneus</name>
    <name type="common">Rape pollen beetle</name>
    <name type="synonym">Meligethes aeneus</name>
    <dbReference type="NCBI Taxonomy" id="1431903"/>
    <lineage>
        <taxon>Eukaryota</taxon>
        <taxon>Metazoa</taxon>
        <taxon>Ecdysozoa</taxon>
        <taxon>Arthropoda</taxon>
        <taxon>Hexapoda</taxon>
        <taxon>Insecta</taxon>
        <taxon>Pterygota</taxon>
        <taxon>Neoptera</taxon>
        <taxon>Endopterygota</taxon>
        <taxon>Coleoptera</taxon>
        <taxon>Polyphaga</taxon>
        <taxon>Cucujiformia</taxon>
        <taxon>Nitidulidae</taxon>
        <taxon>Meligethinae</taxon>
        <taxon>Brassicogethes</taxon>
    </lineage>
</organism>
<dbReference type="SMART" id="SM00326">
    <property type="entry name" value="SH3"/>
    <property type="match status" value="1"/>
</dbReference>
<dbReference type="InterPro" id="IPR002014">
    <property type="entry name" value="VHS_dom"/>
</dbReference>
<dbReference type="EMBL" id="OV121136">
    <property type="protein sequence ID" value="CAH0557670.1"/>
    <property type="molecule type" value="Genomic_DNA"/>
</dbReference>
<dbReference type="GO" id="GO:0033565">
    <property type="term" value="C:ESCRT-0 complex"/>
    <property type="evidence" value="ECO:0007669"/>
    <property type="project" value="TreeGrafter"/>
</dbReference>
<dbReference type="Pfam" id="PF00018">
    <property type="entry name" value="SH3_1"/>
    <property type="match status" value="1"/>
</dbReference>
<feature type="domain" description="VHS" evidence="10">
    <location>
        <begin position="20"/>
        <end position="148"/>
    </location>
</feature>
<dbReference type="SMART" id="SM00288">
    <property type="entry name" value="VHS"/>
    <property type="match status" value="1"/>
</dbReference>
<dbReference type="CDD" id="cd11820">
    <property type="entry name" value="SH3_STAM"/>
    <property type="match status" value="1"/>
</dbReference>
<gene>
    <name evidence="11" type="ORF">MELIAE_LOCUS8340</name>
</gene>
<evidence type="ECO:0000259" key="9">
    <source>
        <dbReference type="PROSITE" id="PS50002"/>
    </source>
</evidence>
<evidence type="ECO:0008006" key="13">
    <source>
        <dbReference type="Google" id="ProtNLM"/>
    </source>
</evidence>
<dbReference type="GO" id="GO:0043130">
    <property type="term" value="F:ubiquitin binding"/>
    <property type="evidence" value="ECO:0007669"/>
    <property type="project" value="InterPro"/>
</dbReference>
<evidence type="ECO:0000256" key="2">
    <source>
        <dbReference type="ARBA" id="ARBA00009666"/>
    </source>
</evidence>
<evidence type="ECO:0000256" key="3">
    <source>
        <dbReference type="ARBA" id="ARBA00022443"/>
    </source>
</evidence>
<evidence type="ECO:0000259" key="10">
    <source>
        <dbReference type="PROSITE" id="PS50179"/>
    </source>
</evidence>
<comment type="similarity">
    <text evidence="2">Belongs to the STAM family.</text>
</comment>
<dbReference type="SUPFAM" id="SSF50044">
    <property type="entry name" value="SH3-domain"/>
    <property type="match status" value="1"/>
</dbReference>
<dbReference type="InterPro" id="IPR036028">
    <property type="entry name" value="SH3-like_dom_sf"/>
</dbReference>
<evidence type="ECO:0000256" key="7">
    <source>
        <dbReference type="PROSITE-ProRule" id="PRU00192"/>
    </source>
</evidence>
<dbReference type="GO" id="GO:0035091">
    <property type="term" value="F:phosphatidylinositol binding"/>
    <property type="evidence" value="ECO:0007669"/>
    <property type="project" value="InterPro"/>
</dbReference>
<evidence type="ECO:0000256" key="4">
    <source>
        <dbReference type="ARBA" id="ARBA00022448"/>
    </source>
</evidence>
<dbReference type="GO" id="GO:0043328">
    <property type="term" value="P:protein transport to vacuole involved in ubiquitin-dependent protein catabolic process via the multivesicular body sorting pathway"/>
    <property type="evidence" value="ECO:0007669"/>
    <property type="project" value="TreeGrafter"/>
</dbReference>
<dbReference type="InterPro" id="IPR001452">
    <property type="entry name" value="SH3_domain"/>
</dbReference>
<dbReference type="OrthoDB" id="10068368at2759"/>
<reference evidence="11" key="1">
    <citation type="submission" date="2021-12" db="EMBL/GenBank/DDBJ databases">
        <authorList>
            <person name="King R."/>
        </authorList>
    </citation>
    <scope>NUCLEOTIDE SEQUENCE</scope>
</reference>
<dbReference type="CDD" id="cd21388">
    <property type="entry name" value="GAT_STAM"/>
    <property type="match status" value="1"/>
</dbReference>
<keyword evidence="4" id="KW-0813">Transport</keyword>
<comment type="subcellular location">
    <subcellularLocation>
        <location evidence="1">Endosome</location>
    </subcellularLocation>
</comment>
<dbReference type="PROSITE" id="PS50330">
    <property type="entry name" value="UIM"/>
    <property type="match status" value="1"/>
</dbReference>
<dbReference type="PROSITE" id="PS50002">
    <property type="entry name" value="SH3"/>
    <property type="match status" value="1"/>
</dbReference>
<evidence type="ECO:0000313" key="11">
    <source>
        <dbReference type="EMBL" id="CAH0557670.1"/>
    </source>
</evidence>
<dbReference type="PRINTS" id="PR00452">
    <property type="entry name" value="SH3DOMAIN"/>
</dbReference>
<dbReference type="Gene3D" id="1.25.40.90">
    <property type="match status" value="1"/>
</dbReference>
<keyword evidence="3 7" id="KW-0728">SH3 domain</keyword>
<protein>
    <recommendedName>
        <fullName evidence="13">Signal transducing adapter molecule 1</fullName>
    </recommendedName>
</protein>
<dbReference type="AlphaFoldDB" id="A0A9P0B848"/>
<proteinExistence type="inferred from homology"/>
<feature type="region of interest" description="Disordered" evidence="8">
    <location>
        <begin position="413"/>
        <end position="542"/>
    </location>
</feature>
<dbReference type="Gene3D" id="1.20.5.1940">
    <property type="match status" value="1"/>
</dbReference>
<accession>A0A9P0B848</accession>
<evidence type="ECO:0000313" key="12">
    <source>
        <dbReference type="Proteomes" id="UP001154078"/>
    </source>
</evidence>
<dbReference type="InterPro" id="IPR008942">
    <property type="entry name" value="ENTH_VHS"/>
</dbReference>
<feature type="compositionally biased region" description="Polar residues" evidence="8">
    <location>
        <begin position="514"/>
        <end position="542"/>
    </location>
</feature>
<dbReference type="InterPro" id="IPR003903">
    <property type="entry name" value="UIM_dom"/>
</dbReference>
<feature type="domain" description="SH3" evidence="9">
    <location>
        <begin position="220"/>
        <end position="279"/>
    </location>
</feature>
<dbReference type="Proteomes" id="UP001154078">
    <property type="component" value="Chromosome 5"/>
</dbReference>
<feature type="region of interest" description="Disordered" evidence="8">
    <location>
        <begin position="143"/>
        <end position="167"/>
    </location>
</feature>
<evidence type="ECO:0000256" key="8">
    <source>
        <dbReference type="SAM" id="MobiDB-lite"/>
    </source>
</evidence>
<dbReference type="PANTHER" id="PTHR45929">
    <property type="entry name" value="JAK PATHWAY SIGNAL TRANSDUCTION ADAPTOR MOLECULE"/>
    <property type="match status" value="1"/>
</dbReference>
<name>A0A9P0B848_BRAAE</name>
<keyword evidence="12" id="KW-1185">Reference proteome</keyword>
<dbReference type="Gene3D" id="2.30.30.40">
    <property type="entry name" value="SH3 Domains"/>
    <property type="match status" value="1"/>
</dbReference>
<keyword evidence="6" id="KW-0653">Protein transport</keyword>
<evidence type="ECO:0000256" key="5">
    <source>
        <dbReference type="ARBA" id="ARBA00022753"/>
    </source>
</evidence>
<dbReference type="Pfam" id="PF00790">
    <property type="entry name" value="VHS"/>
    <property type="match status" value="1"/>
</dbReference>
<sequence>MSKSKSIFGSNDIANEVENATSEKNVEEDWGVIISICDKAGKTSEDAKIYLRCILKRLGNTDPHIGVKAVTLLDACIKNSGKTFHIEVASREFEQEFVRIVSKGNTPVARKLKESLKKWAENEFKSDPQLSLIPSLYSKLRSSGHDFSSSEPPKRQTAMSKDPNVVESQEEEEQILKAIELSLKETSGSPRANSASSSLYPSVNVAAAPAASATSAPAAKELRKVRALYDFEAAEDNELTFSIGEIICVIDDADANWWKGSNQRGEGLFPANFVTADLSVEPEQFLIDKAKKNVQFKDEARADVKEPEVTEINEEKIDRLLHLLHEADPTNPEHDTEEMLKLEGEVNGMGPLIDTELERVDRKHAQLTQLSADLVEALNLYHTLMREPQFTPVNKSMPYGYQPPHSMPYSGFPPNMHPPPPMGVPHGGPPSMGHPQNMPPPHQQQPHEPGRGVPFMPPQGQMAPPPPHFHPGMMPPPGGMPPMQMPPQGQDDRRFHTLPSYGSHPNVGPPPTFPQSASQNSMTSGGPQQTMPYVSSSTHIMH</sequence>
<keyword evidence="5" id="KW-0967">Endosome</keyword>